<dbReference type="EMBL" id="QTQV01000007">
    <property type="protein sequence ID" value="RQT16283.1"/>
    <property type="molecule type" value="Genomic_DNA"/>
</dbReference>
<reference evidence="1 2" key="1">
    <citation type="submission" date="2018-08" db="EMBL/GenBank/DDBJ databases">
        <title>Comparative analysis of Burkholderia isolates from Puerto Rico.</title>
        <authorList>
            <person name="Hall C."/>
            <person name="Sahl J."/>
            <person name="Wagner D."/>
        </authorList>
    </citation>
    <scope>NUCLEOTIDE SEQUENCE [LARGE SCALE GENOMIC DNA]</scope>
    <source>
        <strain evidence="1 2">Bp9025</strain>
    </source>
</reference>
<evidence type="ECO:0000313" key="2">
    <source>
        <dbReference type="Proteomes" id="UP000277921"/>
    </source>
</evidence>
<evidence type="ECO:0000313" key="1">
    <source>
        <dbReference type="EMBL" id="RQT16283.1"/>
    </source>
</evidence>
<dbReference type="AlphaFoldDB" id="A0A3N8RDC9"/>
<organism evidence="1 2">
    <name type="scientific">Burkholderia contaminans</name>
    <dbReference type="NCBI Taxonomy" id="488447"/>
    <lineage>
        <taxon>Bacteria</taxon>
        <taxon>Pseudomonadati</taxon>
        <taxon>Pseudomonadota</taxon>
        <taxon>Betaproteobacteria</taxon>
        <taxon>Burkholderiales</taxon>
        <taxon>Burkholderiaceae</taxon>
        <taxon>Burkholderia</taxon>
        <taxon>Burkholderia cepacia complex</taxon>
    </lineage>
</organism>
<sequence>MRGQRIRPCRAVVAVAGQPKQDYPLSIGRQQSTICCASRKKNFWRRPLPHGRGSHARRCTSASEHVQRSVGISILRDTAFTSGPRSWSQPCEPFRPRRAVFDPYAEQDRVEPLSSN</sequence>
<name>A0A3N8RDC9_9BURK</name>
<accession>A0A3N8RDC9</accession>
<comment type="caution">
    <text evidence="1">The sequence shown here is derived from an EMBL/GenBank/DDBJ whole genome shotgun (WGS) entry which is preliminary data.</text>
</comment>
<gene>
    <name evidence="1" type="ORF">DF051_14145</name>
</gene>
<proteinExistence type="predicted"/>
<dbReference type="Proteomes" id="UP000277921">
    <property type="component" value="Unassembled WGS sequence"/>
</dbReference>
<protein>
    <submittedName>
        <fullName evidence="1">Uncharacterized protein</fullName>
    </submittedName>
</protein>